<dbReference type="PROSITE" id="PS51257">
    <property type="entry name" value="PROKAR_LIPOPROTEIN"/>
    <property type="match status" value="1"/>
</dbReference>
<feature type="region of interest" description="Disordered" evidence="1">
    <location>
        <begin position="201"/>
        <end position="262"/>
    </location>
</feature>
<dbReference type="EMBL" id="JAVRQI010000010">
    <property type="protein sequence ID" value="MDT1063033.1"/>
    <property type="molecule type" value="Genomic_DNA"/>
</dbReference>
<protein>
    <submittedName>
        <fullName evidence="2">Uncharacterized protein</fullName>
    </submittedName>
</protein>
<evidence type="ECO:0000313" key="3">
    <source>
        <dbReference type="Proteomes" id="UP001251085"/>
    </source>
</evidence>
<gene>
    <name evidence="2" type="ORF">RM190_14240</name>
</gene>
<feature type="region of interest" description="Disordered" evidence="1">
    <location>
        <begin position="123"/>
        <end position="186"/>
    </location>
</feature>
<keyword evidence="3" id="KW-1185">Reference proteome</keyword>
<comment type="caution">
    <text evidence="2">The sequence shown here is derived from an EMBL/GenBank/DDBJ whole genome shotgun (WGS) entry which is preliminary data.</text>
</comment>
<feature type="compositionally biased region" description="Low complexity" evidence="1">
    <location>
        <begin position="148"/>
        <end position="164"/>
    </location>
</feature>
<name>A0ABU3EFL2_9RHOB</name>
<feature type="region of interest" description="Disordered" evidence="1">
    <location>
        <begin position="95"/>
        <end position="114"/>
    </location>
</feature>
<proteinExistence type="predicted"/>
<evidence type="ECO:0000313" key="2">
    <source>
        <dbReference type="EMBL" id="MDT1063033.1"/>
    </source>
</evidence>
<dbReference type="RefSeq" id="WP_311760118.1">
    <property type="nucleotide sequence ID" value="NZ_JAVRQI010000010.1"/>
</dbReference>
<dbReference type="Proteomes" id="UP001251085">
    <property type="component" value="Unassembled WGS sequence"/>
</dbReference>
<reference evidence="3" key="1">
    <citation type="submission" date="2023-07" db="EMBL/GenBank/DDBJ databases">
        <title>Characterization of two Paracoccaceae strains isolated from Phycosphere and proposal of Xinfangfangia lacusdiani sp. nov.</title>
        <authorList>
            <person name="Deng Y."/>
            <person name="Zhang Y.Q."/>
        </authorList>
    </citation>
    <scope>NUCLEOTIDE SEQUENCE [LARGE SCALE GENOMIC DNA]</scope>
    <source>
        <strain evidence="3">CPCC 101403</strain>
    </source>
</reference>
<accession>A0ABU3EFL2</accession>
<organism evidence="2 3">
    <name type="scientific">Paracoccus broussonetiae</name>
    <dbReference type="NCBI Taxonomy" id="3075834"/>
    <lineage>
        <taxon>Bacteria</taxon>
        <taxon>Pseudomonadati</taxon>
        <taxon>Pseudomonadota</taxon>
        <taxon>Alphaproteobacteria</taxon>
        <taxon>Rhodobacterales</taxon>
        <taxon>Paracoccaceae</taxon>
        <taxon>Paracoccus</taxon>
    </lineage>
</organism>
<feature type="compositionally biased region" description="Low complexity" evidence="1">
    <location>
        <begin position="175"/>
        <end position="185"/>
    </location>
</feature>
<feature type="compositionally biased region" description="Low complexity" evidence="1">
    <location>
        <begin position="222"/>
        <end position="241"/>
    </location>
</feature>
<feature type="compositionally biased region" description="Low complexity" evidence="1">
    <location>
        <begin position="201"/>
        <end position="212"/>
    </location>
</feature>
<evidence type="ECO:0000256" key="1">
    <source>
        <dbReference type="SAM" id="MobiDB-lite"/>
    </source>
</evidence>
<sequence length="262" mass="25644">MARGFAAGLFQGVLACSAGLVVLSLLLPLPPRPVIALTPEPSPAAIPDPVVQPQAEPVPVPAAVEIPPAPATPLVAEPVAPPAPLAPVAEDALAIPPPAPATASEAEDADSGPAAETLAMPEASEFARSSDLAPATPEPMATLDRPGEAPAIPAPAGEISPASATPVPLPEARGDAPAAPTMTAPAPDPVDLPLMVEADPAAQPTPAAATVPERPVLPEGGPDAAPVARIPAPAPVSAPAVGDGLDLTTPPDFGALHLNDAN</sequence>